<evidence type="ECO:0000313" key="2">
    <source>
        <dbReference type="EMBL" id="MED6164182.1"/>
    </source>
</evidence>
<organism evidence="2 3">
    <name type="scientific">Stylosanthes scabra</name>
    <dbReference type="NCBI Taxonomy" id="79078"/>
    <lineage>
        <taxon>Eukaryota</taxon>
        <taxon>Viridiplantae</taxon>
        <taxon>Streptophyta</taxon>
        <taxon>Embryophyta</taxon>
        <taxon>Tracheophyta</taxon>
        <taxon>Spermatophyta</taxon>
        <taxon>Magnoliopsida</taxon>
        <taxon>eudicotyledons</taxon>
        <taxon>Gunneridae</taxon>
        <taxon>Pentapetalae</taxon>
        <taxon>rosids</taxon>
        <taxon>fabids</taxon>
        <taxon>Fabales</taxon>
        <taxon>Fabaceae</taxon>
        <taxon>Papilionoideae</taxon>
        <taxon>50 kb inversion clade</taxon>
        <taxon>dalbergioids sensu lato</taxon>
        <taxon>Dalbergieae</taxon>
        <taxon>Pterocarpus clade</taxon>
        <taxon>Stylosanthes</taxon>
    </lineage>
</organism>
<reference evidence="2 3" key="1">
    <citation type="journal article" date="2023" name="Plants (Basel)">
        <title>Bridging the Gap: Combining Genomics and Transcriptomics Approaches to Understand Stylosanthes scabra, an Orphan Legume from the Brazilian Caatinga.</title>
        <authorList>
            <person name="Ferreira-Neto J.R.C."/>
            <person name="da Silva M.D."/>
            <person name="Binneck E."/>
            <person name="de Melo N.F."/>
            <person name="da Silva R.H."/>
            <person name="de Melo A.L.T.M."/>
            <person name="Pandolfi V."/>
            <person name="Bustamante F.O."/>
            <person name="Brasileiro-Vidal A.C."/>
            <person name="Benko-Iseppon A.M."/>
        </authorList>
    </citation>
    <scope>NUCLEOTIDE SEQUENCE [LARGE SCALE GENOMIC DNA]</scope>
    <source>
        <tissue evidence="2">Leaves</tissue>
    </source>
</reference>
<keyword evidence="3" id="KW-1185">Reference proteome</keyword>
<feature type="region of interest" description="Disordered" evidence="1">
    <location>
        <begin position="1"/>
        <end position="40"/>
    </location>
</feature>
<accession>A0ABU6US70</accession>
<feature type="non-terminal residue" evidence="2">
    <location>
        <position position="1"/>
    </location>
</feature>
<proteinExistence type="predicted"/>
<gene>
    <name evidence="2" type="ORF">PIB30_087226</name>
</gene>
<dbReference type="EMBL" id="JASCZI010122356">
    <property type="protein sequence ID" value="MED6164182.1"/>
    <property type="molecule type" value="Genomic_DNA"/>
</dbReference>
<evidence type="ECO:0000256" key="1">
    <source>
        <dbReference type="SAM" id="MobiDB-lite"/>
    </source>
</evidence>
<sequence length="87" mass="9508">KAPHRPSTGITTTTVPHLHRPSDTIKQFGRSSSSKLHRRPQPSLLLRLSLCDRSFQPPSGESSVATMTPLQASVNFTLFPRLGAVAF</sequence>
<protein>
    <submittedName>
        <fullName evidence="2">Uncharacterized protein</fullName>
    </submittedName>
</protein>
<name>A0ABU6US70_9FABA</name>
<comment type="caution">
    <text evidence="2">The sequence shown here is derived from an EMBL/GenBank/DDBJ whole genome shotgun (WGS) entry which is preliminary data.</text>
</comment>
<dbReference type="Proteomes" id="UP001341840">
    <property type="component" value="Unassembled WGS sequence"/>
</dbReference>
<evidence type="ECO:0000313" key="3">
    <source>
        <dbReference type="Proteomes" id="UP001341840"/>
    </source>
</evidence>